<evidence type="ECO:0000313" key="7">
    <source>
        <dbReference type="EMBL" id="GEO32576.1"/>
    </source>
</evidence>
<dbReference type="Gene3D" id="3.30.450.40">
    <property type="match status" value="1"/>
</dbReference>
<feature type="compositionally biased region" description="Basic and acidic residues" evidence="5">
    <location>
        <begin position="226"/>
        <end position="245"/>
    </location>
</feature>
<dbReference type="Gene3D" id="1.10.10.10">
    <property type="entry name" value="Winged helix-like DNA-binding domain superfamily/Winged helix DNA-binding domain"/>
    <property type="match status" value="1"/>
</dbReference>
<name>A0A512D7X1_9CELL</name>
<dbReference type="GO" id="GO:0003723">
    <property type="term" value="F:RNA binding"/>
    <property type="evidence" value="ECO:0007669"/>
    <property type="project" value="InterPro"/>
</dbReference>
<evidence type="ECO:0000259" key="6">
    <source>
        <dbReference type="PROSITE" id="PS50921"/>
    </source>
</evidence>
<keyword evidence="1" id="KW-0808">Transferase</keyword>
<dbReference type="SUPFAM" id="SSF52172">
    <property type="entry name" value="CheY-like"/>
    <property type="match status" value="1"/>
</dbReference>
<feature type="domain" description="ANTAR" evidence="6">
    <location>
        <begin position="161"/>
        <end position="222"/>
    </location>
</feature>
<dbReference type="AlphaFoldDB" id="A0A512D7X1"/>
<keyword evidence="3" id="KW-0805">Transcription regulation</keyword>
<dbReference type="GO" id="GO:0016301">
    <property type="term" value="F:kinase activity"/>
    <property type="evidence" value="ECO:0007669"/>
    <property type="project" value="UniProtKB-KW"/>
</dbReference>
<dbReference type="Proteomes" id="UP000321181">
    <property type="component" value="Unassembled WGS sequence"/>
</dbReference>
<dbReference type="SMART" id="SM01012">
    <property type="entry name" value="ANTAR"/>
    <property type="match status" value="1"/>
</dbReference>
<gene>
    <name evidence="7" type="ORF">CAE01nite_03010</name>
</gene>
<organism evidence="7 8">
    <name type="scientific">Cellulomonas aerilata</name>
    <dbReference type="NCBI Taxonomy" id="515326"/>
    <lineage>
        <taxon>Bacteria</taxon>
        <taxon>Bacillati</taxon>
        <taxon>Actinomycetota</taxon>
        <taxon>Actinomycetes</taxon>
        <taxon>Micrococcales</taxon>
        <taxon>Cellulomonadaceae</taxon>
        <taxon>Cellulomonas</taxon>
    </lineage>
</organism>
<evidence type="ECO:0000256" key="3">
    <source>
        <dbReference type="ARBA" id="ARBA00023015"/>
    </source>
</evidence>
<keyword evidence="8" id="KW-1185">Reference proteome</keyword>
<evidence type="ECO:0000256" key="5">
    <source>
        <dbReference type="SAM" id="MobiDB-lite"/>
    </source>
</evidence>
<keyword evidence="2" id="KW-0418">Kinase</keyword>
<dbReference type="Pfam" id="PF03861">
    <property type="entry name" value="ANTAR"/>
    <property type="match status" value="1"/>
</dbReference>
<dbReference type="SUPFAM" id="SSF55781">
    <property type="entry name" value="GAF domain-like"/>
    <property type="match status" value="1"/>
</dbReference>
<dbReference type="RefSeq" id="WP_146898887.1">
    <property type="nucleotide sequence ID" value="NZ_BAAARM010000001.1"/>
</dbReference>
<keyword evidence="4" id="KW-0804">Transcription</keyword>
<dbReference type="InterPro" id="IPR003018">
    <property type="entry name" value="GAF"/>
</dbReference>
<dbReference type="PIRSF" id="PIRSF036625">
    <property type="entry name" value="GAF_ANTAR"/>
    <property type="match status" value="1"/>
</dbReference>
<evidence type="ECO:0000256" key="4">
    <source>
        <dbReference type="ARBA" id="ARBA00023163"/>
    </source>
</evidence>
<dbReference type="InterPro" id="IPR005561">
    <property type="entry name" value="ANTAR"/>
</dbReference>
<proteinExistence type="predicted"/>
<dbReference type="InterPro" id="IPR036388">
    <property type="entry name" value="WH-like_DNA-bd_sf"/>
</dbReference>
<dbReference type="InterPro" id="IPR029016">
    <property type="entry name" value="GAF-like_dom_sf"/>
</dbReference>
<dbReference type="PROSITE" id="PS50921">
    <property type="entry name" value="ANTAR"/>
    <property type="match status" value="1"/>
</dbReference>
<feature type="region of interest" description="Disordered" evidence="5">
    <location>
        <begin position="224"/>
        <end position="245"/>
    </location>
</feature>
<dbReference type="InterPro" id="IPR012074">
    <property type="entry name" value="GAF_ANTAR"/>
</dbReference>
<dbReference type="EMBL" id="BJYY01000001">
    <property type="protein sequence ID" value="GEO32576.1"/>
    <property type="molecule type" value="Genomic_DNA"/>
</dbReference>
<evidence type="ECO:0000313" key="8">
    <source>
        <dbReference type="Proteomes" id="UP000321181"/>
    </source>
</evidence>
<sequence length="245" mass="26320">MADDARPDLEALLIESRTVRDHLDEFAVRAAEHLPPGTQCSIALRHRGRDRLAASSGPDPASCDEAEFRSGEGPCLTSMDHLKVVVVPDVGVGSEWPAWRSQTTAVGFRSSAAVPAHVADGAEIALNLYSDRLDPWDADALTRADAYAQRIARTVQLCLQVAELTDQVRDLEQAVAARDVINRAVGVVMATNACTADEALAILRSASTNRNIDMAEVASALVRGLTGHDPRSQEPPEDDGRPHDD</sequence>
<dbReference type="OrthoDB" id="3688893at2"/>
<accession>A0A512D7X1</accession>
<evidence type="ECO:0000256" key="1">
    <source>
        <dbReference type="ARBA" id="ARBA00022679"/>
    </source>
</evidence>
<protein>
    <submittedName>
        <fullName evidence="7">Transcriptional regulator</fullName>
    </submittedName>
</protein>
<dbReference type="Pfam" id="PF13185">
    <property type="entry name" value="GAF_2"/>
    <property type="match status" value="1"/>
</dbReference>
<evidence type="ECO:0000256" key="2">
    <source>
        <dbReference type="ARBA" id="ARBA00022777"/>
    </source>
</evidence>
<reference evidence="7 8" key="1">
    <citation type="submission" date="2019-07" db="EMBL/GenBank/DDBJ databases">
        <title>Whole genome shotgun sequence of Cellulomonas aerilata NBRC 106308.</title>
        <authorList>
            <person name="Hosoyama A."/>
            <person name="Uohara A."/>
            <person name="Ohji S."/>
            <person name="Ichikawa N."/>
        </authorList>
    </citation>
    <scope>NUCLEOTIDE SEQUENCE [LARGE SCALE GENOMIC DNA]</scope>
    <source>
        <strain evidence="7 8">NBRC 106308</strain>
    </source>
</reference>
<dbReference type="InterPro" id="IPR011006">
    <property type="entry name" value="CheY-like_superfamily"/>
</dbReference>
<comment type="caution">
    <text evidence="7">The sequence shown here is derived from an EMBL/GenBank/DDBJ whole genome shotgun (WGS) entry which is preliminary data.</text>
</comment>